<evidence type="ECO:0000256" key="1">
    <source>
        <dbReference type="SAM" id="MobiDB-lite"/>
    </source>
</evidence>
<organism evidence="2 3">
    <name type="scientific">Micromonospora sediminimaris</name>
    <dbReference type="NCBI Taxonomy" id="547162"/>
    <lineage>
        <taxon>Bacteria</taxon>
        <taxon>Bacillati</taxon>
        <taxon>Actinomycetota</taxon>
        <taxon>Actinomycetes</taxon>
        <taxon>Micromonosporales</taxon>
        <taxon>Micromonosporaceae</taxon>
        <taxon>Micromonospora</taxon>
    </lineage>
</organism>
<protein>
    <submittedName>
        <fullName evidence="2">Uncharacterized protein</fullName>
    </submittedName>
</protein>
<dbReference type="EMBL" id="BOPD01000007">
    <property type="protein sequence ID" value="GIJ31906.1"/>
    <property type="molecule type" value="Genomic_DNA"/>
</dbReference>
<sequence>MRSRRAVASSTSPVSSSGSIVTVLTLVARAHPRRRGIHFRRGVARPTVCASDPFDRVTRRSSAASRPGHHRGRSTRFVRGAGAEEVVVMPVTAPVYHPHRH</sequence>
<comment type="caution">
    <text evidence="2">The sequence shown here is derived from an EMBL/GenBank/DDBJ whole genome shotgun (WGS) entry which is preliminary data.</text>
</comment>
<gene>
    <name evidence="2" type="ORF">Vse01_10540</name>
</gene>
<accession>A0A9W5UN37</accession>
<evidence type="ECO:0000313" key="2">
    <source>
        <dbReference type="EMBL" id="GIJ31906.1"/>
    </source>
</evidence>
<name>A0A9W5UN37_9ACTN</name>
<proteinExistence type="predicted"/>
<feature type="region of interest" description="Disordered" evidence="1">
    <location>
        <begin position="56"/>
        <end position="75"/>
    </location>
</feature>
<reference evidence="2" key="1">
    <citation type="submission" date="2021-01" db="EMBL/GenBank/DDBJ databases">
        <title>Whole genome shotgun sequence of Verrucosispora sediminis NBRC 107745.</title>
        <authorList>
            <person name="Komaki H."/>
            <person name="Tamura T."/>
        </authorList>
    </citation>
    <scope>NUCLEOTIDE SEQUENCE</scope>
    <source>
        <strain evidence="2">NBRC 107745</strain>
    </source>
</reference>
<keyword evidence="3" id="KW-1185">Reference proteome</keyword>
<evidence type="ECO:0000313" key="3">
    <source>
        <dbReference type="Proteomes" id="UP000607311"/>
    </source>
</evidence>
<dbReference type="Proteomes" id="UP000607311">
    <property type="component" value="Unassembled WGS sequence"/>
</dbReference>
<dbReference type="AlphaFoldDB" id="A0A9W5UN37"/>